<name>A0AAV4SUV2_CAEEX</name>
<gene>
    <name evidence="1" type="ORF">CEXT_14921</name>
</gene>
<reference evidence="1 2" key="1">
    <citation type="submission" date="2021-06" db="EMBL/GenBank/DDBJ databases">
        <title>Caerostris extrusa draft genome.</title>
        <authorList>
            <person name="Kono N."/>
            <person name="Arakawa K."/>
        </authorList>
    </citation>
    <scope>NUCLEOTIDE SEQUENCE [LARGE SCALE GENOMIC DNA]</scope>
</reference>
<comment type="caution">
    <text evidence="1">The sequence shown here is derived from an EMBL/GenBank/DDBJ whole genome shotgun (WGS) entry which is preliminary data.</text>
</comment>
<organism evidence="1 2">
    <name type="scientific">Caerostris extrusa</name>
    <name type="common">Bark spider</name>
    <name type="synonym">Caerostris bankana</name>
    <dbReference type="NCBI Taxonomy" id="172846"/>
    <lineage>
        <taxon>Eukaryota</taxon>
        <taxon>Metazoa</taxon>
        <taxon>Ecdysozoa</taxon>
        <taxon>Arthropoda</taxon>
        <taxon>Chelicerata</taxon>
        <taxon>Arachnida</taxon>
        <taxon>Araneae</taxon>
        <taxon>Araneomorphae</taxon>
        <taxon>Entelegynae</taxon>
        <taxon>Araneoidea</taxon>
        <taxon>Araneidae</taxon>
        <taxon>Caerostris</taxon>
    </lineage>
</organism>
<dbReference type="EMBL" id="BPLR01010182">
    <property type="protein sequence ID" value="GIY37555.1"/>
    <property type="molecule type" value="Genomic_DNA"/>
</dbReference>
<proteinExistence type="predicted"/>
<sequence>MSKRFKSGGCKRKKKELQEYEVKKLTLITAYMHIPTSTTQLEAMQHIVCEDTVVALTQNENMELIQEKLTEYEYICCKFI</sequence>
<evidence type="ECO:0000313" key="1">
    <source>
        <dbReference type="EMBL" id="GIY37555.1"/>
    </source>
</evidence>
<keyword evidence="2" id="KW-1185">Reference proteome</keyword>
<dbReference type="AlphaFoldDB" id="A0AAV4SUV2"/>
<accession>A0AAV4SUV2</accession>
<protein>
    <submittedName>
        <fullName evidence="1">Uncharacterized protein</fullName>
    </submittedName>
</protein>
<evidence type="ECO:0000313" key="2">
    <source>
        <dbReference type="Proteomes" id="UP001054945"/>
    </source>
</evidence>
<dbReference type="Proteomes" id="UP001054945">
    <property type="component" value="Unassembled WGS sequence"/>
</dbReference>